<reference evidence="2 3" key="1">
    <citation type="journal article" date="2010" name="Stand. Genomic Sci.">
        <title>Complete genome sequence of Haloterrigena turkmenica type strain (4k).</title>
        <authorList>
            <person name="Saunders E."/>
            <person name="Tindall B.J."/>
            <person name="Fahnrich R."/>
            <person name="Lapidus A."/>
            <person name="Copeland A."/>
            <person name="Del Rio T.G."/>
            <person name="Lucas S."/>
            <person name="Chen F."/>
            <person name="Tice H."/>
            <person name="Cheng J.F."/>
            <person name="Han C."/>
            <person name="Detter J.C."/>
            <person name="Bruce D."/>
            <person name="Goodwin L."/>
            <person name="Chain P."/>
            <person name="Pitluck S."/>
            <person name="Pati A."/>
            <person name="Ivanova N."/>
            <person name="Mavromatis K."/>
            <person name="Chen A."/>
            <person name="Palaniappan K."/>
            <person name="Land M."/>
            <person name="Hauser L."/>
            <person name="Chang Y.J."/>
            <person name="Jeffries C.D."/>
            <person name="Brettin T."/>
            <person name="Rohde M."/>
            <person name="Goker M."/>
            <person name="Bristow J."/>
            <person name="Eisen J.A."/>
            <person name="Markowitz V."/>
            <person name="Hugenholtz P."/>
            <person name="Klenk H.P."/>
            <person name="Kyrpides N.C."/>
        </authorList>
    </citation>
    <scope>NUCLEOTIDE SEQUENCE [LARGE SCALE GENOMIC DNA]</scope>
    <source>
        <strain evidence="3">ATCC 51198 / DSM 5511 / JCM 9101 / NCIMB 13204 / VKM B-1734 / 4k</strain>
    </source>
</reference>
<evidence type="ECO:0000313" key="3">
    <source>
        <dbReference type="Proteomes" id="UP000001903"/>
    </source>
</evidence>
<protein>
    <submittedName>
        <fullName evidence="2">Uncharacterized protein</fullName>
    </submittedName>
</protein>
<dbReference type="OrthoDB" id="206506at2157"/>
<keyword evidence="1" id="KW-0812">Transmembrane</keyword>
<dbReference type="RefSeq" id="WP_012942173.1">
    <property type="nucleotide sequence ID" value="NC_013743.1"/>
</dbReference>
<keyword evidence="1" id="KW-1133">Transmembrane helix</keyword>
<proteinExistence type="predicted"/>
<gene>
    <name evidence="2" type="ordered locus">Htur_0968</name>
</gene>
<dbReference type="AlphaFoldDB" id="D2RYG1"/>
<dbReference type="EMBL" id="CP001860">
    <property type="protein sequence ID" value="ADB59862.1"/>
    <property type="molecule type" value="Genomic_DNA"/>
</dbReference>
<dbReference type="Proteomes" id="UP000001903">
    <property type="component" value="Chromosome"/>
</dbReference>
<dbReference type="GeneID" id="8741553"/>
<dbReference type="KEGG" id="htu:Htur_0968"/>
<evidence type="ECO:0000313" key="2">
    <source>
        <dbReference type="EMBL" id="ADB59862.1"/>
    </source>
</evidence>
<dbReference type="HOGENOM" id="CLU_1269963_0_0_2"/>
<accession>D2RYG1</accession>
<feature type="transmembrane region" description="Helical" evidence="1">
    <location>
        <begin position="37"/>
        <end position="58"/>
    </location>
</feature>
<organism evidence="2 3">
    <name type="scientific">Haloterrigena turkmenica (strain ATCC 51198 / DSM 5511 / JCM 9101 / NCIMB 13204 / VKM B-1734 / 4k)</name>
    <name type="common">Halococcus turkmenicus</name>
    <dbReference type="NCBI Taxonomy" id="543526"/>
    <lineage>
        <taxon>Archaea</taxon>
        <taxon>Methanobacteriati</taxon>
        <taxon>Methanobacteriota</taxon>
        <taxon>Stenosarchaea group</taxon>
        <taxon>Halobacteria</taxon>
        <taxon>Halobacteriales</taxon>
        <taxon>Natrialbaceae</taxon>
        <taxon>Haloterrigena</taxon>
    </lineage>
</organism>
<keyword evidence="3" id="KW-1185">Reference proteome</keyword>
<name>D2RYG1_HALTV</name>
<dbReference type="eggNOG" id="arCOG07575">
    <property type="taxonomic scope" value="Archaea"/>
</dbReference>
<evidence type="ECO:0000256" key="1">
    <source>
        <dbReference type="SAM" id="Phobius"/>
    </source>
</evidence>
<feature type="transmembrane region" description="Helical" evidence="1">
    <location>
        <begin position="89"/>
        <end position="106"/>
    </location>
</feature>
<sequence length="222" mass="23754">MVRRFAARFRDEIDRADVATAAGFGAVLALSGNESTAIGIVVGLLVGVPFLTALIDAVGPDLEPGPAGVALGTLVVAAGGSLHLDGGRWVGWGVVAIGAWILLDGIDKWRRDDVPADATADEDDMSKEDVFRYGEYNRWLLEELRAADRPLTAAEIQSRTGLTEDDFERLLESHGESGPIGRVGNGYVLDESELGAVAFVRNLVRTIGGRLLRPFRLFRPAG</sequence>
<keyword evidence="1" id="KW-0472">Membrane</keyword>